<dbReference type="Pfam" id="PF00970">
    <property type="entry name" value="FAD_binding_6"/>
    <property type="match status" value="1"/>
</dbReference>
<evidence type="ECO:0000256" key="7">
    <source>
        <dbReference type="ARBA" id="ARBA00022827"/>
    </source>
</evidence>
<evidence type="ECO:0000256" key="16">
    <source>
        <dbReference type="RuleBase" id="RU361226"/>
    </source>
</evidence>
<name>A0A9W4UTF8_9PLEO</name>
<evidence type="ECO:0000256" key="13">
    <source>
        <dbReference type="ARBA" id="ARBA00037464"/>
    </source>
</evidence>
<dbReference type="SUPFAM" id="SSF52343">
    <property type="entry name" value="Ferredoxin reductase-like, C-terminal NADP-linked domain"/>
    <property type="match status" value="1"/>
</dbReference>
<dbReference type="InterPro" id="IPR017938">
    <property type="entry name" value="Riboflavin_synthase-like_b-brl"/>
</dbReference>
<dbReference type="FunFam" id="2.40.30.10:FF:000032">
    <property type="entry name" value="NADH-cytochrome b5 reductase"/>
    <property type="match status" value="1"/>
</dbReference>
<dbReference type="Gene3D" id="3.40.50.80">
    <property type="entry name" value="Nucleotide-binding domain of ferredoxin-NADP reductase (FNR) module"/>
    <property type="match status" value="1"/>
</dbReference>
<dbReference type="InterPro" id="IPR039261">
    <property type="entry name" value="FNR_nucleotide-bd"/>
</dbReference>
<keyword evidence="11" id="KW-0496">Mitochondrion</keyword>
<gene>
    <name evidence="19" type="ORF">PDIGIT_LOCUS14367</name>
</gene>
<comment type="function">
    <text evidence="13">May mediate the reduction of outer membrane cytochrome b5.</text>
</comment>
<feature type="binding site" evidence="15">
    <location>
        <position position="170"/>
    </location>
    <ligand>
        <name>FAD</name>
        <dbReference type="ChEBI" id="CHEBI:57692"/>
    </ligand>
</feature>
<evidence type="ECO:0000256" key="9">
    <source>
        <dbReference type="ARBA" id="ARBA00023002"/>
    </source>
</evidence>
<evidence type="ECO:0000256" key="17">
    <source>
        <dbReference type="SAM" id="Phobius"/>
    </source>
</evidence>
<dbReference type="Gene3D" id="2.40.30.10">
    <property type="entry name" value="Translation factors"/>
    <property type="match status" value="1"/>
</dbReference>
<feature type="binding site" evidence="15">
    <location>
        <position position="102"/>
    </location>
    <ligand>
        <name>FAD</name>
        <dbReference type="ChEBI" id="CHEBI:57692"/>
    </ligand>
</feature>
<evidence type="ECO:0000256" key="5">
    <source>
        <dbReference type="ARBA" id="ARBA00022692"/>
    </source>
</evidence>
<dbReference type="CDD" id="cd06183">
    <property type="entry name" value="cyt_b5_reduct_like"/>
    <property type="match status" value="1"/>
</dbReference>
<evidence type="ECO:0000256" key="11">
    <source>
        <dbReference type="ARBA" id="ARBA00023128"/>
    </source>
</evidence>
<evidence type="ECO:0000256" key="15">
    <source>
        <dbReference type="PIRSR" id="PIRSR601834-1"/>
    </source>
</evidence>
<dbReference type="InterPro" id="IPR017927">
    <property type="entry name" value="FAD-bd_FR_type"/>
</dbReference>
<feature type="binding site" evidence="15">
    <location>
        <position position="121"/>
    </location>
    <ligand>
        <name>FAD</name>
        <dbReference type="ChEBI" id="CHEBI:57692"/>
    </ligand>
</feature>
<comment type="caution">
    <text evidence="19">The sequence shown here is derived from an EMBL/GenBank/DDBJ whole genome shotgun (WGS) entry which is preliminary data.</text>
</comment>
<dbReference type="GO" id="GO:0005741">
    <property type="term" value="C:mitochondrial outer membrane"/>
    <property type="evidence" value="ECO:0007669"/>
    <property type="project" value="UniProtKB-SubCell"/>
</dbReference>
<keyword evidence="12 17" id="KW-0472">Membrane</keyword>
<comment type="cofactor">
    <cofactor evidence="1 15 16">
        <name>FAD</name>
        <dbReference type="ChEBI" id="CHEBI:57692"/>
    </cofactor>
</comment>
<evidence type="ECO:0000256" key="4">
    <source>
        <dbReference type="ARBA" id="ARBA00022630"/>
    </source>
</evidence>
<feature type="binding site" evidence="15">
    <location>
        <position position="104"/>
    </location>
    <ligand>
        <name>FAD</name>
        <dbReference type="ChEBI" id="CHEBI:57692"/>
    </ligand>
</feature>
<dbReference type="InterPro" id="IPR001433">
    <property type="entry name" value="OxRdtase_FAD/NAD-bd"/>
</dbReference>
<evidence type="ECO:0000256" key="3">
    <source>
        <dbReference type="ARBA" id="ARBA00006105"/>
    </source>
</evidence>
<evidence type="ECO:0000256" key="1">
    <source>
        <dbReference type="ARBA" id="ARBA00001974"/>
    </source>
</evidence>
<dbReference type="PROSITE" id="PS51384">
    <property type="entry name" value="FAD_FR"/>
    <property type="match status" value="1"/>
</dbReference>
<keyword evidence="6" id="KW-1000">Mitochondrion outer membrane</keyword>
<protein>
    <recommendedName>
        <fullName evidence="16">NADH-cytochrome b5 reductase</fullName>
        <ecNumber evidence="16">1.6.2.2</ecNumber>
    </recommendedName>
</protein>
<dbReference type="AlphaFoldDB" id="A0A9W4UTF8"/>
<dbReference type="PRINTS" id="PR00371">
    <property type="entry name" value="FPNCR"/>
</dbReference>
<evidence type="ECO:0000313" key="20">
    <source>
        <dbReference type="Proteomes" id="UP001152607"/>
    </source>
</evidence>
<feature type="domain" description="FAD-binding FR-type" evidence="18">
    <location>
        <begin position="48"/>
        <end position="154"/>
    </location>
</feature>
<dbReference type="Proteomes" id="UP001152607">
    <property type="component" value="Unassembled WGS sequence"/>
</dbReference>
<dbReference type="FunFam" id="3.40.50.80:FF:000009">
    <property type="entry name" value="NADH-cytochrome b5 reductase"/>
    <property type="match status" value="1"/>
</dbReference>
<feature type="binding site" evidence="15">
    <location>
        <position position="129"/>
    </location>
    <ligand>
        <name>FAD</name>
        <dbReference type="ChEBI" id="CHEBI:57692"/>
    </ligand>
</feature>
<feature type="binding site" evidence="15">
    <location>
        <position position="127"/>
    </location>
    <ligand>
        <name>FAD</name>
        <dbReference type="ChEBI" id="CHEBI:57692"/>
    </ligand>
</feature>
<comment type="catalytic activity">
    <reaction evidence="14 16">
        <text>2 Fe(III)-[cytochrome b5] + NADH = 2 Fe(II)-[cytochrome b5] + NAD(+) + H(+)</text>
        <dbReference type="Rhea" id="RHEA:46680"/>
        <dbReference type="Rhea" id="RHEA-COMP:10438"/>
        <dbReference type="Rhea" id="RHEA-COMP:10439"/>
        <dbReference type="ChEBI" id="CHEBI:15378"/>
        <dbReference type="ChEBI" id="CHEBI:29033"/>
        <dbReference type="ChEBI" id="CHEBI:29034"/>
        <dbReference type="ChEBI" id="CHEBI:57540"/>
        <dbReference type="ChEBI" id="CHEBI:57945"/>
        <dbReference type="EC" id="1.6.2.2"/>
    </reaction>
</comment>
<evidence type="ECO:0000259" key="18">
    <source>
        <dbReference type="PROSITE" id="PS51384"/>
    </source>
</evidence>
<comment type="subcellular location">
    <subcellularLocation>
        <location evidence="2">Mitochondrion outer membrane</location>
        <topology evidence="2">Single-pass membrane protein</topology>
    </subcellularLocation>
</comment>
<evidence type="ECO:0000256" key="14">
    <source>
        <dbReference type="ARBA" id="ARBA00047682"/>
    </source>
</evidence>
<dbReference type="Pfam" id="PF00175">
    <property type="entry name" value="NAD_binding_1"/>
    <property type="match status" value="1"/>
</dbReference>
<dbReference type="InterPro" id="IPR001709">
    <property type="entry name" value="Flavoprot_Pyr_Nucl_cyt_Rdtase"/>
</dbReference>
<evidence type="ECO:0000256" key="10">
    <source>
        <dbReference type="ARBA" id="ARBA00023027"/>
    </source>
</evidence>
<accession>A0A9W4UTF8</accession>
<sequence length="295" mass="32336">MTAPIRYMRPVIATVAAGGIGAGIAFTFLNRNVHADAGEPPKVFGKGPAFVSLPVESVQDINHNTKQLRFRLPQEDAVSGLSVTSAVLTMSWPKGRWFPVARPYTPVSALDEPGHFDLLVKQYPDGKQSTHLHSLQPGDKLLFAAALRGYQWEPNTVPHVTLIAGGAGITPIYQLARGILSDPSDKTAVTIVYGANTDQDVLLQKEFEDFKSKYGDRFEYLYTVSAPDPGSPWRKGRVTKELLEQVASTREKEVDGKKMVFVCGPPAMEAALVGTKKEKGILEQLGYDKTRIHTF</sequence>
<dbReference type="GO" id="GO:0090524">
    <property type="term" value="F:cytochrome-b5 reductase activity, acting on NADH"/>
    <property type="evidence" value="ECO:0007669"/>
    <property type="project" value="UniProtKB-EC"/>
</dbReference>
<dbReference type="SUPFAM" id="SSF63380">
    <property type="entry name" value="Riboflavin synthase domain-like"/>
    <property type="match status" value="1"/>
</dbReference>
<dbReference type="PRINTS" id="PR00406">
    <property type="entry name" value="CYTB5RDTASE"/>
</dbReference>
<dbReference type="InterPro" id="IPR001834">
    <property type="entry name" value="CBR-like"/>
</dbReference>
<dbReference type="InterPro" id="IPR008333">
    <property type="entry name" value="Cbr1-like_FAD-bd_dom"/>
</dbReference>
<organism evidence="19 20">
    <name type="scientific">Periconia digitata</name>
    <dbReference type="NCBI Taxonomy" id="1303443"/>
    <lineage>
        <taxon>Eukaryota</taxon>
        <taxon>Fungi</taxon>
        <taxon>Dikarya</taxon>
        <taxon>Ascomycota</taxon>
        <taxon>Pezizomycotina</taxon>
        <taxon>Dothideomycetes</taxon>
        <taxon>Pleosporomycetidae</taxon>
        <taxon>Pleosporales</taxon>
        <taxon>Massarineae</taxon>
        <taxon>Periconiaceae</taxon>
        <taxon>Periconia</taxon>
    </lineage>
</organism>
<dbReference type="PANTHER" id="PTHR19370">
    <property type="entry name" value="NADH-CYTOCHROME B5 REDUCTASE"/>
    <property type="match status" value="1"/>
</dbReference>
<evidence type="ECO:0000256" key="8">
    <source>
        <dbReference type="ARBA" id="ARBA00022989"/>
    </source>
</evidence>
<keyword evidence="7 15" id="KW-0274">FAD</keyword>
<reference evidence="19" key="1">
    <citation type="submission" date="2023-01" db="EMBL/GenBank/DDBJ databases">
        <authorList>
            <person name="Van Ghelder C."/>
            <person name="Rancurel C."/>
        </authorList>
    </citation>
    <scope>NUCLEOTIDE SEQUENCE</scope>
    <source>
        <strain evidence="19">CNCM I-4278</strain>
    </source>
</reference>
<comment type="similarity">
    <text evidence="3 16">Belongs to the flavoprotein pyridine nucleotide cytochrome reductase family.</text>
</comment>
<dbReference type="GO" id="GO:0006696">
    <property type="term" value="P:ergosterol biosynthetic process"/>
    <property type="evidence" value="ECO:0007669"/>
    <property type="project" value="TreeGrafter"/>
</dbReference>
<proteinExistence type="inferred from homology"/>
<dbReference type="EC" id="1.6.2.2" evidence="16"/>
<evidence type="ECO:0000256" key="2">
    <source>
        <dbReference type="ARBA" id="ARBA00004572"/>
    </source>
</evidence>
<evidence type="ECO:0000256" key="6">
    <source>
        <dbReference type="ARBA" id="ARBA00022787"/>
    </source>
</evidence>
<feature type="binding site" evidence="15">
    <location>
        <position position="103"/>
    </location>
    <ligand>
        <name>FAD</name>
        <dbReference type="ChEBI" id="CHEBI:57692"/>
    </ligand>
</feature>
<dbReference type="EMBL" id="CAOQHR010000011">
    <property type="protein sequence ID" value="CAI6341174.1"/>
    <property type="molecule type" value="Genomic_DNA"/>
</dbReference>
<evidence type="ECO:0000313" key="19">
    <source>
        <dbReference type="EMBL" id="CAI6341174.1"/>
    </source>
</evidence>
<keyword evidence="10 16" id="KW-0520">NAD</keyword>
<keyword evidence="5 17" id="KW-0812">Transmembrane</keyword>
<dbReference type="OrthoDB" id="432685at2759"/>
<keyword evidence="9 16" id="KW-0560">Oxidoreductase</keyword>
<evidence type="ECO:0000256" key="12">
    <source>
        <dbReference type="ARBA" id="ARBA00023136"/>
    </source>
</evidence>
<keyword evidence="4 15" id="KW-0285">Flavoprotein</keyword>
<keyword evidence="20" id="KW-1185">Reference proteome</keyword>
<dbReference type="PANTHER" id="PTHR19370:SF101">
    <property type="entry name" value="NADH-CYTOCHROME B5 REDUCTASE"/>
    <property type="match status" value="1"/>
</dbReference>
<feature type="binding site" evidence="15">
    <location>
        <position position="119"/>
    </location>
    <ligand>
        <name>FAD</name>
        <dbReference type="ChEBI" id="CHEBI:57692"/>
    </ligand>
</feature>
<feature type="transmembrane region" description="Helical" evidence="17">
    <location>
        <begin position="7"/>
        <end position="29"/>
    </location>
</feature>
<keyword evidence="8 17" id="KW-1133">Transmembrane helix</keyword>